<dbReference type="RefSeq" id="XP_030388231.1">
    <property type="nucleotide sequence ID" value="XM_030532371.1"/>
</dbReference>
<feature type="compositionally biased region" description="Polar residues" evidence="2">
    <location>
        <begin position="381"/>
        <end position="393"/>
    </location>
</feature>
<evidence type="ECO:0000256" key="2">
    <source>
        <dbReference type="SAM" id="MobiDB-lite"/>
    </source>
</evidence>
<feature type="coiled-coil region" evidence="1">
    <location>
        <begin position="1099"/>
        <end position="1126"/>
    </location>
</feature>
<evidence type="ECO:0000313" key="4">
    <source>
        <dbReference type="RefSeq" id="XP_030388231.1"/>
    </source>
</evidence>
<feature type="compositionally biased region" description="Polar residues" evidence="2">
    <location>
        <begin position="854"/>
        <end position="876"/>
    </location>
</feature>
<feature type="region of interest" description="Disordered" evidence="2">
    <location>
        <begin position="1377"/>
        <end position="1485"/>
    </location>
</feature>
<sequence>MWRVCICEQLQRLLSGPGRCYAQAGCGRVIKKRSGPEAVTPCSEYNVQQKKQRELQLRQEHQQQQQQQQNQQQSFIQPQPGHGSASPLFEPSRVNEIGKIEEHELFELGEITQECERQCANLLHALNEYGNATATLNKMKENAWRSYPPLIIEPPKKETEEEPHKTGIVYGKIDTGLATNCDEDYENDPSELEIVQHSDNYLDQRAQAEQCASHECIEDYDYEHNYLPVSSDRHLSPQMANDQDTSQPNMHVLSCSQNNDSPQTPATHPFYAEDHTLRPIQRHKNCHLLPQRMGEHVAKFSNWEPPIEKRGQKCHPQPYQDVCEGSNPKRSFPRIKAKSPPDCFPKPKMSCGPRAPPPIFRSEPCVGSEFRDSRETRERASSISKSTPPANQKLTKKCHPQAYQDVCEEPYPERFHPRIKAKPAPDCLRKQKLSCGPQPPSTTFRPGCEFEDIKHSFHSPKKSKKIVSHQSNLDCPVRKPEPKCPKPKPQKCKQKLHPCDARCNPHPDRYNPRIEARPFPTCPQRPKMTCGPKPPKPLFRPGPCAEPELEEDSQNSCRVPKHQTAKKSLEKSHSKPNTCCKPPKSKPSAECPKPKPKKCHPKLHPCDARCNPHQERFHPRIEARPYPTCPQRPKMTCGPKTPKPIFRPAPCSSPTEQCPKIENDPPVCDEYEMPECPRVPESESKSYSVDVEAYPEKKTLQNLKSLIESMLDMLRDKTQKLGNSEESSKDIKLKSSKDKDKTLCTVEPLPECDPIHHPNRKPNSKKKKPKIHLCDEPFDYHNMRQVPRVEAIQGFQYADRPKLPCGPESKLDKPTLRPCYPSECCPTVEKYEAPCSYSLPKCSVEAPQSIKPPASTTVDSSQTGPTKSPNFGSSTEESNRFTGFINMLVEKTKAVGNKLGQGQPTEDNQSHTCDGREKLFKDIKKCSSEQWSRQLKPSEPSERFKEERKRLRKWNKLLGSSQAKQSYMQYTNRQMELLDKVTQYAKEMQKRNRQRNHDRMISQAKLGQSVASASCQDSRQISPQCETVRKSCMCACLSSPAPMPPEDNRSQKHSRKHSHKKIYECITQMNKCEAEAKLQKCMEEELKKTKHACLQKSMASMNEMDRQRADCEMQQLENEVREYCREKLWIEQCEKLEAAERIKRECEALEMHQKCEEAAKKAEEERLKKHCLELICKEVQSVQENVCEDEEHLDSDGGGKTDANDFVEELLKKCRMQALKEEKKRCKELEQRQKGAQTDSERACIKQMLQKCKAELLKRKCEEQSLKRKKQEEEMKKKCIAEVAIKKKCAEEMLKKQCQELLLLNKCKKMAERKKTKELNKSCKEQRNDATEHDGAETDNAIVTEIKSIIKQCEKLKRKYEKRLKEKCMNRELKMQCAERESANRKSREAEQQRRRKEAAQRTLRDEAEHKRRVKEAEEKRKCEEAEMRRKCKKAEQERKCEEAEQKRKCEEAEQKRKCEEADRKRKCEEAEQKRKCEEAEQKRKCEEAEMRRKCEKAEQERKCEEAERKKKFDAQRKKKLEAELQKKCKKEARLKRKCEALEKEKSVADQTKRCEEIRQKWMGDKGKLKDWPETKFTTLVTEADYIHELFQLPLAFHKETIIGVDGADLIQRLPNNSYLLDLRNSLALAEIYQLRNTAIFLDNPEVTRRKNSDTTKTTKDKAPKSDAHRFADSAYNLKRLMPELLRARLSNSLLLYVTVSDLLNWMYSKWAQLQQRHDTNIAWPHIGLLPPSCMGGHIIGDPDRQRLPMMWPSIAEGSNSPNELLRSNGILSLHSTICSDANTNINAEPELHLPLPHRIDLHGVSSLGCFQLICERQCRLLRELSQLLLVEPATWSH</sequence>
<keyword evidence="1" id="KW-0175">Coiled coil</keyword>
<feature type="region of interest" description="Disordered" evidence="2">
    <location>
        <begin position="718"/>
        <end position="739"/>
    </location>
</feature>
<feature type="compositionally biased region" description="Low complexity" evidence="2">
    <location>
        <begin position="575"/>
        <end position="591"/>
    </location>
</feature>
<feature type="region of interest" description="Disordered" evidence="2">
    <location>
        <begin position="235"/>
        <end position="267"/>
    </location>
</feature>
<protein>
    <submittedName>
        <fullName evidence="4">Uncharacterized protein LOC115634555</fullName>
    </submittedName>
</protein>
<organism evidence="3 4">
    <name type="scientific">Drosophila lebanonensis</name>
    <name type="common">Fruit fly</name>
    <name type="synonym">Scaptodrosophila lebanonensis</name>
    <dbReference type="NCBI Taxonomy" id="7225"/>
    <lineage>
        <taxon>Eukaryota</taxon>
        <taxon>Metazoa</taxon>
        <taxon>Ecdysozoa</taxon>
        <taxon>Arthropoda</taxon>
        <taxon>Hexapoda</taxon>
        <taxon>Insecta</taxon>
        <taxon>Pterygota</taxon>
        <taxon>Neoptera</taxon>
        <taxon>Endopterygota</taxon>
        <taxon>Diptera</taxon>
        <taxon>Brachycera</taxon>
        <taxon>Muscomorpha</taxon>
        <taxon>Ephydroidea</taxon>
        <taxon>Drosophilidae</taxon>
        <taxon>Scaptodrosophila</taxon>
    </lineage>
</organism>
<feature type="region of interest" description="Disordered" evidence="2">
    <location>
        <begin position="362"/>
        <end position="397"/>
    </location>
</feature>
<name>A0A6J2UIJ7_DROLE</name>
<keyword evidence="3" id="KW-1185">Reference proteome</keyword>
<feature type="compositionally biased region" description="Basic and acidic residues" evidence="2">
    <location>
        <begin position="726"/>
        <end position="739"/>
    </location>
</feature>
<feature type="coiled-coil region" evidence="1">
    <location>
        <begin position="1212"/>
        <end position="1274"/>
    </location>
</feature>
<dbReference type="GeneID" id="115634555"/>
<evidence type="ECO:0000313" key="3">
    <source>
        <dbReference type="Proteomes" id="UP000504634"/>
    </source>
</evidence>
<feature type="region of interest" description="Disordered" evidence="2">
    <location>
        <begin position="846"/>
        <end position="877"/>
    </location>
</feature>
<reference evidence="4" key="1">
    <citation type="submission" date="2025-08" db="UniProtKB">
        <authorList>
            <consortium name="RefSeq"/>
        </authorList>
    </citation>
    <scope>IDENTIFICATION</scope>
    <source>
        <strain evidence="4">11010-0011.00</strain>
        <tissue evidence="4">Whole body</tissue>
    </source>
</reference>
<feature type="region of interest" description="Disordered" evidence="2">
    <location>
        <begin position="325"/>
        <end position="350"/>
    </location>
</feature>
<gene>
    <name evidence="4" type="primary">LOC115634555</name>
</gene>
<feature type="compositionally biased region" description="Basic residues" evidence="2">
    <location>
        <begin position="458"/>
        <end position="467"/>
    </location>
</feature>
<feature type="compositionally biased region" description="Basic residues" evidence="2">
    <location>
        <begin position="485"/>
        <end position="496"/>
    </location>
</feature>
<accession>A0A6J2UIJ7</accession>
<feature type="compositionally biased region" description="Basic and acidic residues" evidence="2">
    <location>
        <begin position="497"/>
        <end position="516"/>
    </location>
</feature>
<feature type="compositionally biased region" description="Low complexity" evidence="2">
    <location>
        <begin position="62"/>
        <end position="79"/>
    </location>
</feature>
<feature type="region of interest" description="Disordered" evidence="2">
    <location>
        <begin position="458"/>
        <end position="602"/>
    </location>
</feature>
<evidence type="ECO:0000256" key="1">
    <source>
        <dbReference type="SAM" id="Coils"/>
    </source>
</evidence>
<feature type="compositionally biased region" description="Basic and acidic residues" evidence="2">
    <location>
        <begin position="369"/>
        <end position="380"/>
    </location>
</feature>
<dbReference type="Proteomes" id="UP000504634">
    <property type="component" value="Unplaced"/>
</dbReference>
<feature type="compositionally biased region" description="Polar residues" evidence="2">
    <location>
        <begin position="238"/>
        <end position="266"/>
    </location>
</feature>
<proteinExistence type="predicted"/>
<feature type="region of interest" description="Disordered" evidence="2">
    <location>
        <begin position="56"/>
        <end position="90"/>
    </location>
</feature>